<dbReference type="RefSeq" id="WP_173086828.1">
    <property type="nucleotide sequence ID" value="NZ_BLTE01000020.1"/>
</dbReference>
<feature type="transmembrane region" description="Helical" evidence="7">
    <location>
        <begin position="42"/>
        <end position="62"/>
    </location>
</feature>
<name>A0A6V8M1G2_9BACT</name>
<dbReference type="Pfam" id="PF12704">
    <property type="entry name" value="MacB_PCD"/>
    <property type="match status" value="1"/>
</dbReference>
<reference evidence="10 11" key="1">
    <citation type="submission" date="2020-04" db="EMBL/GenBank/DDBJ databases">
        <authorList>
            <consortium name="Desulfovibrio sp. FSS-1 genome sequencing consortium"/>
            <person name="Shimoshige H."/>
            <person name="Kobayashi H."/>
            <person name="Maekawa T."/>
        </authorList>
    </citation>
    <scope>NUCLEOTIDE SEQUENCE [LARGE SCALE GENOMIC DNA]</scope>
    <source>
        <strain evidence="10 11">SIID29052-01</strain>
    </source>
</reference>
<comment type="subcellular location">
    <subcellularLocation>
        <location evidence="1">Cell membrane</location>
        <topology evidence="1">Multi-pass membrane protein</topology>
    </subcellularLocation>
</comment>
<keyword evidence="11" id="KW-1185">Reference proteome</keyword>
<keyword evidence="2" id="KW-1003">Cell membrane</keyword>
<dbReference type="EMBL" id="BLTE01000020">
    <property type="protein sequence ID" value="GFK95687.1"/>
    <property type="molecule type" value="Genomic_DNA"/>
</dbReference>
<organism evidence="10 11">
    <name type="scientific">Fundidesulfovibrio magnetotacticus</name>
    <dbReference type="NCBI Taxonomy" id="2730080"/>
    <lineage>
        <taxon>Bacteria</taxon>
        <taxon>Pseudomonadati</taxon>
        <taxon>Thermodesulfobacteriota</taxon>
        <taxon>Desulfovibrionia</taxon>
        <taxon>Desulfovibrionales</taxon>
        <taxon>Desulfovibrionaceae</taxon>
        <taxon>Fundidesulfovibrio</taxon>
    </lineage>
</organism>
<evidence type="ECO:0000256" key="5">
    <source>
        <dbReference type="ARBA" id="ARBA00023136"/>
    </source>
</evidence>
<dbReference type="GO" id="GO:0016787">
    <property type="term" value="F:hydrolase activity"/>
    <property type="evidence" value="ECO:0007669"/>
    <property type="project" value="UniProtKB-KW"/>
</dbReference>
<keyword evidence="5 7" id="KW-0472">Membrane</keyword>
<feature type="transmembrane region" description="Helical" evidence="7">
    <location>
        <begin position="348"/>
        <end position="372"/>
    </location>
</feature>
<keyword evidence="10" id="KW-0378">Hydrolase</keyword>
<evidence type="ECO:0000256" key="4">
    <source>
        <dbReference type="ARBA" id="ARBA00022989"/>
    </source>
</evidence>
<sequence>MPSAASWFSTAASSEALARAARLRRVLGMAWGALWAFKLRSVFVILAVALGIAALTIIIASVDGARRKTLEIVEWFGPDAVLIFGGNIETRAVGQRTLTLTWADALSIERSLPGAYLVVPMRSKAQLTLRNGNRNMVTPVVVGATGDYAQAWNWPLAEGRDLSEEDVKHSAKVCLIGDNPARELFGDESPIGKVILVQDLPVQVVGRLSYRGFAPGGGGSSVDDRLIMPISTLTQRFHLERNYFRALRVKFLEPEFMDSHIDGLRSLLRHNHGLRPEDPDDFSIISASEVLKFLSMITGGIMVFLGITAGAAMLVGGFVLANLLFLSVSERREEIGLKKALGATSTAITVQFLAEAVLLTLIGAIVGIALGVAMGQLLAGLGVLEIRLSGKLFALGLASALAIALIFGLKPARGAAALDPIEALRGGG</sequence>
<feature type="domain" description="ABC3 transporter permease C-terminal" evidence="8">
    <location>
        <begin position="308"/>
        <end position="418"/>
    </location>
</feature>
<dbReference type="AlphaFoldDB" id="A0A6V8M1G2"/>
<dbReference type="GO" id="GO:0022857">
    <property type="term" value="F:transmembrane transporter activity"/>
    <property type="evidence" value="ECO:0007669"/>
    <property type="project" value="TreeGrafter"/>
</dbReference>
<dbReference type="InterPro" id="IPR050250">
    <property type="entry name" value="Macrolide_Exporter_MacB"/>
</dbReference>
<dbReference type="Proteomes" id="UP000494245">
    <property type="component" value="Unassembled WGS sequence"/>
</dbReference>
<evidence type="ECO:0000256" key="1">
    <source>
        <dbReference type="ARBA" id="ARBA00004651"/>
    </source>
</evidence>
<reference evidence="10 11" key="2">
    <citation type="submission" date="2020-05" db="EMBL/GenBank/DDBJ databases">
        <title>Draft genome sequence of Desulfovibrio sp. strainFSS-1.</title>
        <authorList>
            <person name="Shimoshige H."/>
            <person name="Kobayashi H."/>
            <person name="Maekawa T."/>
        </authorList>
    </citation>
    <scope>NUCLEOTIDE SEQUENCE [LARGE SCALE GENOMIC DNA]</scope>
    <source>
        <strain evidence="10 11">SIID29052-01</strain>
    </source>
</reference>
<keyword evidence="4 7" id="KW-1133">Transmembrane helix</keyword>
<proteinExistence type="inferred from homology"/>
<dbReference type="InterPro" id="IPR025857">
    <property type="entry name" value="MacB_PCD"/>
</dbReference>
<evidence type="ECO:0000313" key="11">
    <source>
        <dbReference type="Proteomes" id="UP000494245"/>
    </source>
</evidence>
<feature type="domain" description="MacB-like periplasmic core" evidence="9">
    <location>
        <begin position="41"/>
        <end position="241"/>
    </location>
</feature>
<keyword evidence="3 7" id="KW-0812">Transmembrane</keyword>
<comment type="similarity">
    <text evidence="6">Belongs to the ABC-4 integral membrane protein family.</text>
</comment>
<dbReference type="EC" id="3.6.3.-" evidence="10"/>
<gene>
    <name evidence="10" type="primary">macB_4</name>
    <name evidence="10" type="ORF">NNJEOMEG_03555</name>
</gene>
<dbReference type="PANTHER" id="PTHR30572">
    <property type="entry name" value="MEMBRANE COMPONENT OF TRANSPORTER-RELATED"/>
    <property type="match status" value="1"/>
</dbReference>
<dbReference type="Pfam" id="PF02687">
    <property type="entry name" value="FtsX"/>
    <property type="match status" value="1"/>
</dbReference>
<evidence type="ECO:0000256" key="7">
    <source>
        <dbReference type="SAM" id="Phobius"/>
    </source>
</evidence>
<protein>
    <submittedName>
        <fullName evidence="10">Macrolide export ATP-binding/permease protein MacB</fullName>
        <ecNumber evidence="10">3.6.3.-</ecNumber>
    </submittedName>
</protein>
<evidence type="ECO:0000256" key="6">
    <source>
        <dbReference type="ARBA" id="ARBA00038076"/>
    </source>
</evidence>
<evidence type="ECO:0000256" key="2">
    <source>
        <dbReference type="ARBA" id="ARBA00022475"/>
    </source>
</evidence>
<dbReference type="InterPro" id="IPR003838">
    <property type="entry name" value="ABC3_permease_C"/>
</dbReference>
<accession>A0A6V8M1G2</accession>
<keyword evidence="10" id="KW-0547">Nucleotide-binding</keyword>
<feature type="transmembrane region" description="Helical" evidence="7">
    <location>
        <begin position="392"/>
        <end position="409"/>
    </location>
</feature>
<dbReference type="GO" id="GO:0005886">
    <property type="term" value="C:plasma membrane"/>
    <property type="evidence" value="ECO:0007669"/>
    <property type="project" value="UniProtKB-SubCell"/>
</dbReference>
<dbReference type="PANTHER" id="PTHR30572:SF4">
    <property type="entry name" value="ABC TRANSPORTER PERMEASE YTRF"/>
    <property type="match status" value="1"/>
</dbReference>
<evidence type="ECO:0000313" key="10">
    <source>
        <dbReference type="EMBL" id="GFK95687.1"/>
    </source>
</evidence>
<comment type="caution">
    <text evidence="10">The sequence shown here is derived from an EMBL/GenBank/DDBJ whole genome shotgun (WGS) entry which is preliminary data.</text>
</comment>
<evidence type="ECO:0000256" key="3">
    <source>
        <dbReference type="ARBA" id="ARBA00022692"/>
    </source>
</evidence>
<keyword evidence="10" id="KW-0067">ATP-binding</keyword>
<evidence type="ECO:0000259" key="9">
    <source>
        <dbReference type="Pfam" id="PF12704"/>
    </source>
</evidence>
<feature type="transmembrane region" description="Helical" evidence="7">
    <location>
        <begin position="301"/>
        <end position="328"/>
    </location>
</feature>
<evidence type="ECO:0000259" key="8">
    <source>
        <dbReference type="Pfam" id="PF02687"/>
    </source>
</evidence>
<dbReference type="GO" id="GO:0005524">
    <property type="term" value="F:ATP binding"/>
    <property type="evidence" value="ECO:0007669"/>
    <property type="project" value="UniProtKB-KW"/>
</dbReference>